<evidence type="ECO:0000313" key="2">
    <source>
        <dbReference type="Proteomes" id="UP000688137"/>
    </source>
</evidence>
<proteinExistence type="predicted"/>
<evidence type="ECO:0000313" key="1">
    <source>
        <dbReference type="EMBL" id="CAD8104663.1"/>
    </source>
</evidence>
<dbReference type="EMBL" id="CAJJDM010000127">
    <property type="protein sequence ID" value="CAD8104663.1"/>
    <property type="molecule type" value="Genomic_DNA"/>
</dbReference>
<organism evidence="1 2">
    <name type="scientific">Paramecium primaurelia</name>
    <dbReference type="NCBI Taxonomy" id="5886"/>
    <lineage>
        <taxon>Eukaryota</taxon>
        <taxon>Sar</taxon>
        <taxon>Alveolata</taxon>
        <taxon>Ciliophora</taxon>
        <taxon>Intramacronucleata</taxon>
        <taxon>Oligohymenophorea</taxon>
        <taxon>Peniculida</taxon>
        <taxon>Parameciidae</taxon>
        <taxon>Paramecium</taxon>
    </lineage>
</organism>
<keyword evidence="2" id="KW-1185">Reference proteome</keyword>
<dbReference type="AlphaFoldDB" id="A0A8S1PPL7"/>
<comment type="caution">
    <text evidence="1">The sequence shown here is derived from an EMBL/GenBank/DDBJ whole genome shotgun (WGS) entry which is preliminary data.</text>
</comment>
<protein>
    <submittedName>
        <fullName evidence="1">Uncharacterized protein</fullName>
    </submittedName>
</protein>
<reference evidence="1" key="1">
    <citation type="submission" date="2021-01" db="EMBL/GenBank/DDBJ databases">
        <authorList>
            <consortium name="Genoscope - CEA"/>
            <person name="William W."/>
        </authorList>
    </citation>
    <scope>NUCLEOTIDE SEQUENCE</scope>
</reference>
<sequence length="122" mass="14269">MTQIKKIGHIQIINQTKSFELVSQLNSNWSIYELIIIQHLYQFWYCNKLQLNCSLFILEMKKGKNAIFNSQDAVIQNNEGFSFHSTELIFSAGLLDILAQHIPNDVNRIFKFGFYVCYKSLN</sequence>
<name>A0A8S1PPL7_PARPR</name>
<gene>
    <name evidence="1" type="ORF">PPRIM_AZ9-3.1.T1240120</name>
</gene>
<dbReference type="Proteomes" id="UP000688137">
    <property type="component" value="Unassembled WGS sequence"/>
</dbReference>
<accession>A0A8S1PPL7</accession>